<dbReference type="Pfam" id="PF05229">
    <property type="entry name" value="SCPU"/>
    <property type="match status" value="1"/>
</dbReference>
<organism evidence="3 4">
    <name type="scientific">[Pantoea] beijingensis</name>
    <dbReference type="NCBI Taxonomy" id="1324864"/>
    <lineage>
        <taxon>Bacteria</taxon>
        <taxon>Pseudomonadati</taxon>
        <taxon>Pseudomonadota</taxon>
        <taxon>Gammaproteobacteria</taxon>
        <taxon>Enterobacterales</taxon>
        <taxon>Erwiniaceae</taxon>
        <taxon>Erwinia</taxon>
    </lineage>
</organism>
<feature type="domain" description="Spore coat protein U/FanG" evidence="2">
    <location>
        <begin position="27"/>
        <end position="169"/>
    </location>
</feature>
<dbReference type="PANTHER" id="PTHR37089:SF4">
    <property type="entry name" value="EXPORTED PROTEIN"/>
    <property type="match status" value="1"/>
</dbReference>
<name>A0A443IDI3_9GAMM</name>
<dbReference type="Proteomes" id="UP000288794">
    <property type="component" value="Unassembled WGS sequence"/>
</dbReference>
<feature type="signal peptide" evidence="1">
    <location>
        <begin position="1"/>
        <end position="16"/>
    </location>
</feature>
<evidence type="ECO:0000313" key="3">
    <source>
        <dbReference type="EMBL" id="RWR02341.1"/>
    </source>
</evidence>
<gene>
    <name evidence="3" type="ORF">ED28_08145</name>
</gene>
<keyword evidence="3" id="KW-0946">Virion</keyword>
<dbReference type="PANTHER" id="PTHR37089">
    <property type="entry name" value="PROTEIN U-RELATED"/>
    <property type="match status" value="1"/>
</dbReference>
<dbReference type="SMART" id="SM00972">
    <property type="entry name" value="SCPU"/>
    <property type="match status" value="1"/>
</dbReference>
<dbReference type="InterPro" id="IPR053167">
    <property type="entry name" value="Spore_coat_component"/>
</dbReference>
<evidence type="ECO:0000256" key="1">
    <source>
        <dbReference type="SAM" id="SignalP"/>
    </source>
</evidence>
<evidence type="ECO:0000313" key="4">
    <source>
        <dbReference type="Proteomes" id="UP000288794"/>
    </source>
</evidence>
<keyword evidence="1" id="KW-0732">Signal</keyword>
<evidence type="ECO:0000259" key="2">
    <source>
        <dbReference type="Pfam" id="PF05229"/>
    </source>
</evidence>
<sequence>MSLNGLLIFPALPALAITAMFSLCDAATLGVSATILPACTAGSDVGGNIRFGTLNFGNYANLSSIINAASAQQAGSIRVNCINGLSYKILMDGGNSGNTAGRNMVNTANSAITVLYNLYTTASRTTIWDNTTGVSDVGNGADQWHTVYGRVPVQNTPAAGIYQDTVNVTVSW</sequence>
<dbReference type="AlphaFoldDB" id="A0A443IDI3"/>
<reference evidence="3 4" key="1">
    <citation type="submission" date="2014-04" db="EMBL/GenBank/DDBJ databases">
        <title>Draft genome sequence of Pantoea beijingensis strain LMG 27579, an emerging pathogen to Pleurotus eryngii with potential industrial application.</title>
        <authorList>
            <person name="Xu F."/>
            <person name="Liu Y."/>
            <person name="Wang S."/>
            <person name="Yin Y."/>
            <person name="Ma Y."/>
            <person name="Zhao S."/>
            <person name="Rong C."/>
        </authorList>
    </citation>
    <scope>NUCLEOTIDE SEQUENCE [LARGE SCALE GENOMIC DNA]</scope>
    <source>
        <strain evidence="3 4">LMG 27579</strain>
    </source>
</reference>
<accession>A0A443IDI3</accession>
<dbReference type="InterPro" id="IPR007893">
    <property type="entry name" value="Spore_coat_U/FanG"/>
</dbReference>
<comment type="caution">
    <text evidence="3">The sequence shown here is derived from an EMBL/GenBank/DDBJ whole genome shotgun (WGS) entry which is preliminary data.</text>
</comment>
<protein>
    <submittedName>
        <fullName evidence="3">Spore coat protein U</fullName>
    </submittedName>
</protein>
<dbReference type="EMBL" id="JMEE01000023">
    <property type="protein sequence ID" value="RWR02341.1"/>
    <property type="molecule type" value="Genomic_DNA"/>
</dbReference>
<feature type="chain" id="PRO_5019162036" evidence="1">
    <location>
        <begin position="17"/>
        <end position="172"/>
    </location>
</feature>
<keyword evidence="4" id="KW-1185">Reference proteome</keyword>
<proteinExistence type="predicted"/>
<keyword evidence="3" id="KW-0167">Capsid protein</keyword>